<dbReference type="RefSeq" id="WP_108970052.1">
    <property type="nucleotide sequence ID" value="NZ_CP022191.1"/>
</dbReference>
<accession>A0A2U8HJK9</accession>
<dbReference type="InterPro" id="IPR003660">
    <property type="entry name" value="HAMP_dom"/>
</dbReference>
<keyword evidence="5" id="KW-0808">Transferase</keyword>
<dbReference type="SUPFAM" id="SSF55874">
    <property type="entry name" value="ATPase domain of HSP90 chaperone/DNA topoisomerase II/histidine kinase"/>
    <property type="match status" value="1"/>
</dbReference>
<dbReference type="InterPro" id="IPR004358">
    <property type="entry name" value="Sig_transdc_His_kin-like_C"/>
</dbReference>
<dbReference type="PRINTS" id="PR00344">
    <property type="entry name" value="BCTRLSENSOR"/>
</dbReference>
<keyword evidence="9" id="KW-0902">Two-component regulatory system</keyword>
<dbReference type="InterPro" id="IPR005467">
    <property type="entry name" value="His_kinase_dom"/>
</dbReference>
<dbReference type="Gene3D" id="3.30.565.10">
    <property type="entry name" value="Histidine kinase-like ATPase, C-terminal domain"/>
    <property type="match status" value="1"/>
</dbReference>
<evidence type="ECO:0000259" key="12">
    <source>
        <dbReference type="PROSITE" id="PS50109"/>
    </source>
</evidence>
<evidence type="ECO:0000256" key="10">
    <source>
        <dbReference type="ARBA" id="ARBA00023136"/>
    </source>
</evidence>
<keyword evidence="10 11" id="KW-0472">Membrane</keyword>
<evidence type="ECO:0000256" key="2">
    <source>
        <dbReference type="ARBA" id="ARBA00004370"/>
    </source>
</evidence>
<dbReference type="PANTHER" id="PTHR45436:SF5">
    <property type="entry name" value="SENSOR HISTIDINE KINASE TRCS"/>
    <property type="match status" value="1"/>
</dbReference>
<gene>
    <name evidence="14" type="ORF">CEW88_19445</name>
</gene>
<sequence>MAANLNARISRTIIALTLVAALVVSLGLMAYFLFIYDWIYPTETPDATVWRTADTVMVLTVLAFGLITASLIGWRLAGRVVAPLKSVGVAARRIAQGDFSARADVPNDSFREAADLLADFNAMAERLERAEAELAYSNSAIAHELRTPLTILRGRLQGLSDGVFDPTQETFERLIVHVDHLSSIVEELRTLALGNAGRLELSHVSVDLAEEVAAALSGMEAELAAAGITVTRALAPARVTADRTRLRQAFVAVFENCRRYAQRAQVHVETLTEGDHVLFRCSDTGPGLPAEDRDRAFDRFWRADGSRGRSHGGSGLGLSILRAIARAHGGEARLLPNDRTGLSVEVRLPSKTHQNGQTDD</sequence>
<feature type="transmembrane region" description="Helical" evidence="11">
    <location>
        <begin position="12"/>
        <end position="36"/>
    </location>
</feature>
<evidence type="ECO:0000256" key="5">
    <source>
        <dbReference type="ARBA" id="ARBA00022679"/>
    </source>
</evidence>
<dbReference type="CDD" id="cd06225">
    <property type="entry name" value="HAMP"/>
    <property type="match status" value="1"/>
</dbReference>
<organism evidence="14 15">
    <name type="scientific">Alloyangia pacifica</name>
    <dbReference type="NCBI Taxonomy" id="311180"/>
    <lineage>
        <taxon>Bacteria</taxon>
        <taxon>Pseudomonadati</taxon>
        <taxon>Pseudomonadota</taxon>
        <taxon>Alphaproteobacteria</taxon>
        <taxon>Rhodobacterales</taxon>
        <taxon>Roseobacteraceae</taxon>
        <taxon>Alloyangia</taxon>
    </lineage>
</organism>
<dbReference type="PANTHER" id="PTHR45436">
    <property type="entry name" value="SENSOR HISTIDINE KINASE YKOH"/>
    <property type="match status" value="1"/>
</dbReference>
<evidence type="ECO:0000256" key="7">
    <source>
        <dbReference type="ARBA" id="ARBA00022777"/>
    </source>
</evidence>
<keyword evidence="6 11" id="KW-0812">Transmembrane</keyword>
<dbReference type="GO" id="GO:0005886">
    <property type="term" value="C:plasma membrane"/>
    <property type="evidence" value="ECO:0007669"/>
    <property type="project" value="TreeGrafter"/>
</dbReference>
<keyword evidence="4" id="KW-0597">Phosphoprotein</keyword>
<geneLocation type="plasmid" evidence="14 15">
    <name>unnamed1</name>
</geneLocation>
<protein>
    <recommendedName>
        <fullName evidence="3">histidine kinase</fullName>
        <ecNumber evidence="3">2.7.13.3</ecNumber>
    </recommendedName>
</protein>
<dbReference type="InterPro" id="IPR036890">
    <property type="entry name" value="HATPase_C_sf"/>
</dbReference>
<name>A0A2U8HJK9_9RHOB</name>
<evidence type="ECO:0000313" key="15">
    <source>
        <dbReference type="Proteomes" id="UP000244915"/>
    </source>
</evidence>
<keyword evidence="14" id="KW-0614">Plasmid</keyword>
<dbReference type="Pfam" id="PF00512">
    <property type="entry name" value="HisKA"/>
    <property type="match status" value="1"/>
</dbReference>
<evidence type="ECO:0000256" key="4">
    <source>
        <dbReference type="ARBA" id="ARBA00022553"/>
    </source>
</evidence>
<dbReference type="InterPro" id="IPR036097">
    <property type="entry name" value="HisK_dim/P_sf"/>
</dbReference>
<comment type="subcellular location">
    <subcellularLocation>
        <location evidence="2">Membrane</location>
    </subcellularLocation>
</comment>
<keyword evidence="7 14" id="KW-0418">Kinase</keyword>
<dbReference type="SUPFAM" id="SSF158472">
    <property type="entry name" value="HAMP domain-like"/>
    <property type="match status" value="1"/>
</dbReference>
<dbReference type="PROSITE" id="PS50109">
    <property type="entry name" value="HIS_KIN"/>
    <property type="match status" value="1"/>
</dbReference>
<evidence type="ECO:0000256" key="9">
    <source>
        <dbReference type="ARBA" id="ARBA00023012"/>
    </source>
</evidence>
<evidence type="ECO:0000256" key="1">
    <source>
        <dbReference type="ARBA" id="ARBA00000085"/>
    </source>
</evidence>
<dbReference type="CDD" id="cd00082">
    <property type="entry name" value="HisKA"/>
    <property type="match status" value="1"/>
</dbReference>
<proteinExistence type="predicted"/>
<dbReference type="PROSITE" id="PS50885">
    <property type="entry name" value="HAMP"/>
    <property type="match status" value="1"/>
</dbReference>
<evidence type="ECO:0000256" key="3">
    <source>
        <dbReference type="ARBA" id="ARBA00012438"/>
    </source>
</evidence>
<dbReference type="SMART" id="SM00388">
    <property type="entry name" value="HisKA"/>
    <property type="match status" value="1"/>
</dbReference>
<dbReference type="AlphaFoldDB" id="A0A2U8HJK9"/>
<evidence type="ECO:0000256" key="6">
    <source>
        <dbReference type="ARBA" id="ARBA00022692"/>
    </source>
</evidence>
<evidence type="ECO:0000313" key="14">
    <source>
        <dbReference type="EMBL" id="AWI85948.1"/>
    </source>
</evidence>
<dbReference type="SMART" id="SM00387">
    <property type="entry name" value="HATPase_c"/>
    <property type="match status" value="1"/>
</dbReference>
<dbReference type="Gene3D" id="6.10.340.10">
    <property type="match status" value="1"/>
</dbReference>
<evidence type="ECO:0000256" key="11">
    <source>
        <dbReference type="SAM" id="Phobius"/>
    </source>
</evidence>
<dbReference type="InterPro" id="IPR003661">
    <property type="entry name" value="HisK_dim/P_dom"/>
</dbReference>
<keyword evidence="8 11" id="KW-1133">Transmembrane helix</keyword>
<dbReference type="InterPro" id="IPR003594">
    <property type="entry name" value="HATPase_dom"/>
</dbReference>
<evidence type="ECO:0000259" key="13">
    <source>
        <dbReference type="PROSITE" id="PS50885"/>
    </source>
</evidence>
<comment type="catalytic activity">
    <reaction evidence="1">
        <text>ATP + protein L-histidine = ADP + protein N-phospho-L-histidine.</text>
        <dbReference type="EC" id="2.7.13.3"/>
    </reaction>
</comment>
<dbReference type="Proteomes" id="UP000244915">
    <property type="component" value="Plasmid unnamed1"/>
</dbReference>
<dbReference type="Gene3D" id="1.10.287.130">
    <property type="match status" value="1"/>
</dbReference>
<dbReference type="SUPFAM" id="SSF47384">
    <property type="entry name" value="Homodimeric domain of signal transducing histidine kinase"/>
    <property type="match status" value="1"/>
</dbReference>
<feature type="domain" description="Histidine kinase" evidence="12">
    <location>
        <begin position="140"/>
        <end position="352"/>
    </location>
</feature>
<feature type="transmembrane region" description="Helical" evidence="11">
    <location>
        <begin position="56"/>
        <end position="77"/>
    </location>
</feature>
<dbReference type="Pfam" id="PF00672">
    <property type="entry name" value="HAMP"/>
    <property type="match status" value="1"/>
</dbReference>
<dbReference type="GO" id="GO:0000155">
    <property type="term" value="F:phosphorelay sensor kinase activity"/>
    <property type="evidence" value="ECO:0007669"/>
    <property type="project" value="InterPro"/>
</dbReference>
<dbReference type="Pfam" id="PF02518">
    <property type="entry name" value="HATPase_c"/>
    <property type="match status" value="1"/>
</dbReference>
<evidence type="ECO:0000256" key="8">
    <source>
        <dbReference type="ARBA" id="ARBA00022989"/>
    </source>
</evidence>
<dbReference type="EC" id="2.7.13.3" evidence="3"/>
<dbReference type="EMBL" id="CP022191">
    <property type="protein sequence ID" value="AWI85948.1"/>
    <property type="molecule type" value="Genomic_DNA"/>
</dbReference>
<reference evidence="14 15" key="1">
    <citation type="submission" date="2017-06" db="EMBL/GenBank/DDBJ databases">
        <title>Yangia sp. YSBP01 complete genome sequence.</title>
        <authorList>
            <person name="Woo J.-H."/>
            <person name="Kim H.-S."/>
        </authorList>
    </citation>
    <scope>NUCLEOTIDE SEQUENCE [LARGE SCALE GENOMIC DNA]</scope>
    <source>
        <strain evidence="14 15">YSBP01</strain>
        <plasmid evidence="14 15">unnamed1</plasmid>
    </source>
</reference>
<dbReference type="InterPro" id="IPR050428">
    <property type="entry name" value="TCS_sensor_his_kinase"/>
</dbReference>
<dbReference type="KEGG" id="ypac:CEW88_19445"/>
<dbReference type="OrthoDB" id="9804645at2"/>
<dbReference type="SMART" id="SM00304">
    <property type="entry name" value="HAMP"/>
    <property type="match status" value="1"/>
</dbReference>
<feature type="domain" description="HAMP" evidence="13">
    <location>
        <begin position="78"/>
        <end position="132"/>
    </location>
</feature>